<feature type="domain" description="Winged helix-turn-helix" evidence="1">
    <location>
        <begin position="27"/>
        <end position="93"/>
    </location>
</feature>
<dbReference type="AlphaFoldDB" id="A0AA95SNM3"/>
<evidence type="ECO:0000259" key="1">
    <source>
        <dbReference type="Pfam" id="PF14090"/>
    </source>
</evidence>
<reference evidence="2" key="1">
    <citation type="submission" date="2023-01" db="EMBL/GenBank/DDBJ databases">
        <title>Whole genome sequence of Paucibacter sp. S2-9 isolated from pond sediment.</title>
        <authorList>
            <person name="Jung J.Y."/>
        </authorList>
    </citation>
    <scope>NUCLEOTIDE SEQUENCE</scope>
    <source>
        <strain evidence="2">S2-9</strain>
    </source>
</reference>
<dbReference type="KEGG" id="pais:PFX98_21375"/>
<dbReference type="Proteomes" id="UP001177769">
    <property type="component" value="Chromosome"/>
</dbReference>
<evidence type="ECO:0000313" key="2">
    <source>
        <dbReference type="EMBL" id="WIT11420.1"/>
    </source>
</evidence>
<dbReference type="InterPro" id="IPR055245">
    <property type="entry name" value="HTH_proteobacteria"/>
</dbReference>
<sequence>MMAKTPPERIKALHAIRDRHQGDTSAPQRARLLEALQTLGHCTTFEASRYLDLYDPRARKLDLVKQGYAVLTTWRVVQTESGECHRIGVYSLLRGRA</sequence>
<protein>
    <submittedName>
        <fullName evidence="2">Helix-turn-helix domain-containing protein</fullName>
    </submittedName>
</protein>
<gene>
    <name evidence="2" type="ORF">PFX98_21375</name>
</gene>
<evidence type="ECO:0000313" key="3">
    <source>
        <dbReference type="Proteomes" id="UP001177769"/>
    </source>
</evidence>
<dbReference type="Pfam" id="PF14090">
    <property type="entry name" value="HTH_39"/>
    <property type="match status" value="1"/>
</dbReference>
<keyword evidence="3" id="KW-1185">Reference proteome</keyword>
<dbReference type="RefSeq" id="WP_285232502.1">
    <property type="nucleotide sequence ID" value="NZ_CP116346.1"/>
</dbReference>
<name>A0AA95SNM3_9BURK</name>
<proteinExistence type="predicted"/>
<organism evidence="2 3">
    <name type="scientific">Paucibacter sediminis</name>
    <dbReference type="NCBI Taxonomy" id="3019553"/>
    <lineage>
        <taxon>Bacteria</taxon>
        <taxon>Pseudomonadati</taxon>
        <taxon>Pseudomonadota</taxon>
        <taxon>Betaproteobacteria</taxon>
        <taxon>Burkholderiales</taxon>
        <taxon>Sphaerotilaceae</taxon>
        <taxon>Roseateles</taxon>
    </lineage>
</organism>
<dbReference type="EMBL" id="CP116346">
    <property type="protein sequence ID" value="WIT11420.1"/>
    <property type="molecule type" value="Genomic_DNA"/>
</dbReference>
<accession>A0AA95SNM3</accession>